<dbReference type="SMART" id="SM00443">
    <property type="entry name" value="G_patch"/>
    <property type="match status" value="1"/>
</dbReference>
<gene>
    <name evidence="3" type="ORF">J437_LFUL015310</name>
</gene>
<dbReference type="PROSITE" id="PS50174">
    <property type="entry name" value="G_PATCH"/>
    <property type="match status" value="1"/>
</dbReference>
<name>A0A8K0P7M5_LADFU</name>
<dbReference type="AlphaFoldDB" id="A0A8K0P7M5"/>
<feature type="compositionally biased region" description="Basic residues" evidence="1">
    <location>
        <begin position="203"/>
        <end position="213"/>
    </location>
</feature>
<feature type="region of interest" description="Disordered" evidence="1">
    <location>
        <begin position="389"/>
        <end position="411"/>
    </location>
</feature>
<dbReference type="InterPro" id="IPR000467">
    <property type="entry name" value="G_patch_dom"/>
</dbReference>
<evidence type="ECO:0000313" key="4">
    <source>
        <dbReference type="Proteomes" id="UP000792457"/>
    </source>
</evidence>
<sequence>MAMLAEPRRKEKWTLNPRGKFWSDDKNKFGQRMLEKMGWSEGKGLGASGQGATSHVAVKLKNDSKAIPGDKKFHIWYVSSYSKFTRGKDLTLYSKKDLDCILGIGVRKEEKPSTDDSVEDVGTMDTLYGVTTIVGGSVADYFKKKMTSLSRPYNVDNGLENDNESSMKMTRKRKLDKEDAELMEFSNNGRVVDGEGGDAESHSKRKKKRKKEKIKNIVDDEQNMLLKDVDQSTKNEGIESMTLDSAPCCLSEDLRIQGMSKKKKRSKDNFFEETLEEEIKVLEDDDSKVCEKKKKKKKIISLDDVMLASDTLIAKERPKKKGSRSGGGNVMQNTIEEGSQSVERSDKKSCLDGSICLEDSVEEVQIFQEEDVSEMGEIVTKEVKSNLCDDSVKPEGRPLKKKCKKKRRKKVDSEELMCIKEIYVVKDDDASEKVVQSTTADIKSKKRKEKGSSKDKHLESSDEILQIMEVSEDLENGAGSLLDGEVVDLKGKKRKEKKKKRLSKTNDDIDSKVDDNICDTLQSMPKKSKRSKEKKSLMTEMNSCDEIPTKNGVEIQKENVDEVSISDVSGRVQADSMVNTTADIGNEDPLVEQLSEKCKGVIFSDTAKQCGRNLEVSYYSCLKKKEKICEVSDVVHTLKIYPNICGIINVIRITKKLTNKPPDGLLAQRSNSATLGLPKLLHLPASFPGLISSEGRLARNSSVGSSLRDILTSPSFLTSCVMVPR</sequence>
<feature type="region of interest" description="Disordered" evidence="1">
    <location>
        <begin position="188"/>
        <end position="214"/>
    </location>
</feature>
<dbReference type="OrthoDB" id="29523at2759"/>
<feature type="compositionally biased region" description="Basic residues" evidence="1">
    <location>
        <begin position="399"/>
        <end position="410"/>
    </location>
</feature>
<feature type="compositionally biased region" description="Basic and acidic residues" evidence="1">
    <location>
        <begin position="450"/>
        <end position="460"/>
    </location>
</feature>
<evidence type="ECO:0000256" key="1">
    <source>
        <dbReference type="SAM" id="MobiDB-lite"/>
    </source>
</evidence>
<dbReference type="PANTHER" id="PTHR23149">
    <property type="entry name" value="G PATCH DOMAIN CONTAINING PROTEIN"/>
    <property type="match status" value="1"/>
</dbReference>
<dbReference type="GO" id="GO:0005730">
    <property type="term" value="C:nucleolus"/>
    <property type="evidence" value="ECO:0007669"/>
    <property type="project" value="TreeGrafter"/>
</dbReference>
<reference evidence="3" key="2">
    <citation type="submission" date="2017-10" db="EMBL/GenBank/DDBJ databases">
        <title>Ladona fulva Genome sequencing and assembly.</title>
        <authorList>
            <person name="Murali S."/>
            <person name="Richards S."/>
            <person name="Bandaranaike D."/>
            <person name="Bellair M."/>
            <person name="Blankenburg K."/>
            <person name="Chao H."/>
            <person name="Dinh H."/>
            <person name="Doddapaneni H."/>
            <person name="Dugan-Rocha S."/>
            <person name="Elkadiri S."/>
            <person name="Gnanaolivu R."/>
            <person name="Hernandez B."/>
            <person name="Skinner E."/>
            <person name="Javaid M."/>
            <person name="Lee S."/>
            <person name="Li M."/>
            <person name="Ming W."/>
            <person name="Munidasa M."/>
            <person name="Muniz J."/>
            <person name="Nguyen L."/>
            <person name="Hughes D."/>
            <person name="Osuji N."/>
            <person name="Pu L.-L."/>
            <person name="Puazo M."/>
            <person name="Qu C."/>
            <person name="Quiroz J."/>
            <person name="Raj R."/>
            <person name="Weissenberger G."/>
            <person name="Xin Y."/>
            <person name="Zou X."/>
            <person name="Han Y."/>
            <person name="Worley K."/>
            <person name="Muzny D."/>
            <person name="Gibbs R."/>
        </authorList>
    </citation>
    <scope>NUCLEOTIDE SEQUENCE</scope>
    <source>
        <strain evidence="3">Sampled in the wild</strain>
    </source>
</reference>
<dbReference type="GO" id="GO:0010521">
    <property type="term" value="F:telomerase inhibitor activity"/>
    <property type="evidence" value="ECO:0007669"/>
    <property type="project" value="TreeGrafter"/>
</dbReference>
<dbReference type="EMBL" id="KZ308872">
    <property type="protein sequence ID" value="KAG8235068.1"/>
    <property type="molecule type" value="Genomic_DNA"/>
</dbReference>
<feature type="region of interest" description="Disordered" evidence="1">
    <location>
        <begin position="152"/>
        <end position="171"/>
    </location>
</feature>
<feature type="region of interest" description="Disordered" evidence="1">
    <location>
        <begin position="315"/>
        <end position="346"/>
    </location>
</feature>
<evidence type="ECO:0000313" key="3">
    <source>
        <dbReference type="EMBL" id="KAG8235068.1"/>
    </source>
</evidence>
<proteinExistence type="predicted"/>
<reference evidence="3" key="1">
    <citation type="submission" date="2013-04" db="EMBL/GenBank/DDBJ databases">
        <authorList>
            <person name="Qu J."/>
            <person name="Murali S.C."/>
            <person name="Bandaranaike D."/>
            <person name="Bellair M."/>
            <person name="Blankenburg K."/>
            <person name="Chao H."/>
            <person name="Dinh H."/>
            <person name="Doddapaneni H."/>
            <person name="Downs B."/>
            <person name="Dugan-Rocha S."/>
            <person name="Elkadiri S."/>
            <person name="Gnanaolivu R.D."/>
            <person name="Hernandez B."/>
            <person name="Javaid M."/>
            <person name="Jayaseelan J.C."/>
            <person name="Lee S."/>
            <person name="Li M."/>
            <person name="Ming W."/>
            <person name="Munidasa M."/>
            <person name="Muniz J."/>
            <person name="Nguyen L."/>
            <person name="Ongeri F."/>
            <person name="Osuji N."/>
            <person name="Pu L.-L."/>
            <person name="Puazo M."/>
            <person name="Qu C."/>
            <person name="Quiroz J."/>
            <person name="Raj R."/>
            <person name="Weissenberger G."/>
            <person name="Xin Y."/>
            <person name="Zou X."/>
            <person name="Han Y."/>
            <person name="Richards S."/>
            <person name="Worley K."/>
            <person name="Muzny D."/>
            <person name="Gibbs R."/>
        </authorList>
    </citation>
    <scope>NUCLEOTIDE SEQUENCE</scope>
    <source>
        <strain evidence="3">Sampled in the wild</strain>
    </source>
</reference>
<feature type="domain" description="G-patch" evidence="2">
    <location>
        <begin position="26"/>
        <end position="72"/>
    </location>
</feature>
<dbReference type="GO" id="GO:0003676">
    <property type="term" value="F:nucleic acid binding"/>
    <property type="evidence" value="ECO:0007669"/>
    <property type="project" value="InterPro"/>
</dbReference>
<protein>
    <recommendedName>
        <fullName evidence="2">G-patch domain-containing protein</fullName>
    </recommendedName>
</protein>
<dbReference type="Pfam" id="PF01585">
    <property type="entry name" value="G-patch"/>
    <property type="match status" value="1"/>
</dbReference>
<organism evidence="3 4">
    <name type="scientific">Ladona fulva</name>
    <name type="common">Scarce chaser dragonfly</name>
    <name type="synonym">Libellula fulva</name>
    <dbReference type="NCBI Taxonomy" id="123851"/>
    <lineage>
        <taxon>Eukaryota</taxon>
        <taxon>Metazoa</taxon>
        <taxon>Ecdysozoa</taxon>
        <taxon>Arthropoda</taxon>
        <taxon>Hexapoda</taxon>
        <taxon>Insecta</taxon>
        <taxon>Pterygota</taxon>
        <taxon>Palaeoptera</taxon>
        <taxon>Odonata</taxon>
        <taxon>Epiprocta</taxon>
        <taxon>Anisoptera</taxon>
        <taxon>Libelluloidea</taxon>
        <taxon>Libellulidae</taxon>
        <taxon>Ladona</taxon>
    </lineage>
</organism>
<dbReference type="PANTHER" id="PTHR23149:SF27">
    <property type="entry name" value="PIN2_TERF1-INTERACTING TELOMERASE INHIBITOR 1"/>
    <property type="match status" value="1"/>
</dbReference>
<dbReference type="InterPro" id="IPR050656">
    <property type="entry name" value="PINX1"/>
</dbReference>
<evidence type="ECO:0000259" key="2">
    <source>
        <dbReference type="PROSITE" id="PS50174"/>
    </source>
</evidence>
<dbReference type="Proteomes" id="UP000792457">
    <property type="component" value="Unassembled WGS sequence"/>
</dbReference>
<accession>A0A8K0P7M5</accession>
<keyword evidence="4" id="KW-1185">Reference proteome</keyword>
<comment type="caution">
    <text evidence="3">The sequence shown here is derived from an EMBL/GenBank/DDBJ whole genome shotgun (WGS) entry which is preliminary data.</text>
</comment>
<feature type="region of interest" description="Disordered" evidence="1">
    <location>
        <begin position="429"/>
        <end position="463"/>
    </location>
</feature>
<feature type="compositionally biased region" description="Polar residues" evidence="1">
    <location>
        <begin position="330"/>
        <end position="342"/>
    </location>
</feature>